<dbReference type="NCBIfam" id="TIGR00254">
    <property type="entry name" value="GGDEF"/>
    <property type="match status" value="1"/>
</dbReference>
<dbReference type="FunFam" id="3.30.70.270:FF:000001">
    <property type="entry name" value="Diguanylate cyclase domain protein"/>
    <property type="match status" value="1"/>
</dbReference>
<dbReference type="PANTHER" id="PTHR45138">
    <property type="entry name" value="REGULATORY COMPONENTS OF SENSORY TRANSDUCTION SYSTEM"/>
    <property type="match status" value="1"/>
</dbReference>
<keyword evidence="4" id="KW-0812">Transmembrane</keyword>
<proteinExistence type="predicted"/>
<dbReference type="InterPro" id="IPR050469">
    <property type="entry name" value="Diguanylate_Cyclase"/>
</dbReference>
<evidence type="ECO:0000256" key="2">
    <source>
        <dbReference type="ARBA" id="ARBA00012528"/>
    </source>
</evidence>
<dbReference type="EMBL" id="CP032090">
    <property type="protein sequence ID" value="AXV65868.1"/>
    <property type="molecule type" value="Genomic_DNA"/>
</dbReference>
<dbReference type="CDD" id="cd01949">
    <property type="entry name" value="GGDEF"/>
    <property type="match status" value="1"/>
</dbReference>
<dbReference type="InterPro" id="IPR000160">
    <property type="entry name" value="GGDEF_dom"/>
</dbReference>
<dbReference type="Pfam" id="PF00990">
    <property type="entry name" value="GGDEF"/>
    <property type="match status" value="1"/>
</dbReference>
<evidence type="ECO:0000313" key="6">
    <source>
        <dbReference type="EMBL" id="AXV65868.1"/>
    </source>
</evidence>
<keyword evidence="4" id="KW-1133">Transmembrane helix</keyword>
<feature type="transmembrane region" description="Helical" evidence="4">
    <location>
        <begin position="61"/>
        <end position="80"/>
    </location>
</feature>
<dbReference type="GO" id="GO:0005886">
    <property type="term" value="C:plasma membrane"/>
    <property type="evidence" value="ECO:0007669"/>
    <property type="project" value="TreeGrafter"/>
</dbReference>
<dbReference type="InterPro" id="IPR043128">
    <property type="entry name" value="Rev_trsase/Diguanyl_cyclase"/>
</dbReference>
<dbReference type="Proteomes" id="UP000264605">
    <property type="component" value="Chromosome"/>
</dbReference>
<dbReference type="GO" id="GO:0052621">
    <property type="term" value="F:diguanylate cyclase activity"/>
    <property type="evidence" value="ECO:0007669"/>
    <property type="project" value="UniProtKB-EC"/>
</dbReference>
<evidence type="ECO:0000256" key="4">
    <source>
        <dbReference type="SAM" id="Phobius"/>
    </source>
</evidence>
<evidence type="ECO:0000256" key="3">
    <source>
        <dbReference type="ARBA" id="ARBA00034247"/>
    </source>
</evidence>
<feature type="transmembrane region" description="Helical" evidence="4">
    <location>
        <begin position="118"/>
        <end position="138"/>
    </location>
</feature>
<evidence type="ECO:0000256" key="1">
    <source>
        <dbReference type="ARBA" id="ARBA00001946"/>
    </source>
</evidence>
<feature type="transmembrane region" description="Helical" evidence="4">
    <location>
        <begin position="150"/>
        <end position="166"/>
    </location>
</feature>
<feature type="transmembrane region" description="Helical" evidence="4">
    <location>
        <begin position="92"/>
        <end position="112"/>
    </location>
</feature>
<comment type="cofactor">
    <cofactor evidence="1">
        <name>Mg(2+)</name>
        <dbReference type="ChEBI" id="CHEBI:18420"/>
    </cofactor>
</comment>
<dbReference type="GO" id="GO:0043709">
    <property type="term" value="P:cell adhesion involved in single-species biofilm formation"/>
    <property type="evidence" value="ECO:0007669"/>
    <property type="project" value="TreeGrafter"/>
</dbReference>
<feature type="transmembrane region" description="Helical" evidence="4">
    <location>
        <begin position="6"/>
        <end position="27"/>
    </location>
</feature>
<dbReference type="InterPro" id="IPR029787">
    <property type="entry name" value="Nucleotide_cyclase"/>
</dbReference>
<gene>
    <name evidence="6" type="ORF">D0907_11615</name>
</gene>
<dbReference type="PANTHER" id="PTHR45138:SF9">
    <property type="entry name" value="DIGUANYLATE CYCLASE DGCM-RELATED"/>
    <property type="match status" value="1"/>
</dbReference>
<feature type="domain" description="GGDEF" evidence="5">
    <location>
        <begin position="251"/>
        <end position="384"/>
    </location>
</feature>
<dbReference type="PROSITE" id="PS50887">
    <property type="entry name" value="GGDEF"/>
    <property type="match status" value="1"/>
</dbReference>
<feature type="transmembrane region" description="Helical" evidence="4">
    <location>
        <begin position="34"/>
        <end position="55"/>
    </location>
</feature>
<sequence length="388" mass="43794">MDLHTLLVCTALVSFIMMLTMAALYIASRNESYLIDWLVCGALFFASNLSGILATNVDFPSFFHPAFANACYLAGHAALFSGVSKCLYNRSMWGGVLIVFVGIFVMHFVPAMNESIELRIVVLYPMIAALDISAMLALWKHRKEEAGKAYYLLIILLFIFSAQQLFRGYLLLTGIENTPWIEKHQLLNIGSLAVIAFYFLLTIAFSVVVTWRKELALREYSLTDHLTGWYNRKALEIFANKELKRCIRNDAQLAFIVFDIDHFKSVNDQFGHILGDKAIAHVTAIAKQQLREYDQYFRLGGEEFAVLVSHISGQDVELLAQRIRKSVAKTPLILDDETVYLTVSVGVAMLNPQETSWQTVLKRADDALYRSKHQGRNQVTSCGDLAKI</sequence>
<dbReference type="EC" id="2.7.7.65" evidence="2"/>
<evidence type="ECO:0000313" key="7">
    <source>
        <dbReference type="Proteomes" id="UP000264605"/>
    </source>
</evidence>
<dbReference type="AlphaFoldDB" id="A0AAD0S0I3"/>
<protein>
    <recommendedName>
        <fullName evidence="2">diguanylate cyclase</fullName>
        <ecNumber evidence="2">2.7.7.65</ecNumber>
    </recommendedName>
</protein>
<name>A0AAD0S0I3_9GAMM</name>
<feature type="transmembrane region" description="Helical" evidence="4">
    <location>
        <begin position="186"/>
        <end position="211"/>
    </location>
</feature>
<dbReference type="SUPFAM" id="SSF55073">
    <property type="entry name" value="Nucleotide cyclase"/>
    <property type="match status" value="1"/>
</dbReference>
<reference evidence="6 7" key="1">
    <citation type="submission" date="2018-08" db="EMBL/GenBank/DDBJ databases">
        <title>Draft genome sequence of Pseudoalteromonas donghaensis HJ51.</title>
        <authorList>
            <person name="Oh J."/>
            <person name="Roh D."/>
        </authorList>
    </citation>
    <scope>NUCLEOTIDE SEQUENCE [LARGE SCALE GENOMIC DNA]</scope>
    <source>
        <strain evidence="6 7">HJ51</strain>
    </source>
</reference>
<accession>A0AAD0S0I3</accession>
<organism evidence="6 7">
    <name type="scientific">Pseudoalteromonas lipolytica</name>
    <dbReference type="NCBI Taxonomy" id="570156"/>
    <lineage>
        <taxon>Bacteria</taxon>
        <taxon>Pseudomonadati</taxon>
        <taxon>Pseudomonadota</taxon>
        <taxon>Gammaproteobacteria</taxon>
        <taxon>Alteromonadales</taxon>
        <taxon>Pseudoalteromonadaceae</taxon>
        <taxon>Pseudoalteromonas</taxon>
    </lineage>
</organism>
<dbReference type="GO" id="GO:1902201">
    <property type="term" value="P:negative regulation of bacterial-type flagellum-dependent cell motility"/>
    <property type="evidence" value="ECO:0007669"/>
    <property type="project" value="TreeGrafter"/>
</dbReference>
<dbReference type="Gene3D" id="3.30.70.270">
    <property type="match status" value="1"/>
</dbReference>
<dbReference type="KEGG" id="pdj:D0907_11615"/>
<comment type="catalytic activity">
    <reaction evidence="3">
        <text>2 GTP = 3',3'-c-di-GMP + 2 diphosphate</text>
        <dbReference type="Rhea" id="RHEA:24898"/>
        <dbReference type="ChEBI" id="CHEBI:33019"/>
        <dbReference type="ChEBI" id="CHEBI:37565"/>
        <dbReference type="ChEBI" id="CHEBI:58805"/>
        <dbReference type="EC" id="2.7.7.65"/>
    </reaction>
</comment>
<evidence type="ECO:0000259" key="5">
    <source>
        <dbReference type="PROSITE" id="PS50887"/>
    </source>
</evidence>
<dbReference type="SMART" id="SM00267">
    <property type="entry name" value="GGDEF"/>
    <property type="match status" value="1"/>
</dbReference>
<keyword evidence="4" id="KW-0472">Membrane</keyword>